<evidence type="ECO:0000256" key="7">
    <source>
        <dbReference type="ARBA" id="ARBA00022840"/>
    </source>
</evidence>
<dbReference type="SUPFAM" id="SSF52540">
    <property type="entry name" value="P-loop containing nucleoside triphosphate hydrolases"/>
    <property type="match status" value="2"/>
</dbReference>
<dbReference type="InterPro" id="IPR036640">
    <property type="entry name" value="ABC1_TM_sf"/>
</dbReference>
<evidence type="ECO:0000256" key="5">
    <source>
        <dbReference type="ARBA" id="ARBA00022737"/>
    </source>
</evidence>
<dbReference type="InterPro" id="IPR044726">
    <property type="entry name" value="ABCC_6TM_D2"/>
</dbReference>
<dbReference type="PANTHER" id="PTHR24223">
    <property type="entry name" value="ATP-BINDING CASSETTE SUB-FAMILY C"/>
    <property type="match status" value="1"/>
</dbReference>
<comment type="similarity">
    <text evidence="2">Belongs to the ABC transporter superfamily. ABCC family. Conjugate transporter (TC 3.A.1.208) subfamily.</text>
</comment>
<protein>
    <submittedName>
        <fullName evidence="14">Uncharacterized protein</fullName>
    </submittedName>
</protein>
<evidence type="ECO:0000259" key="12">
    <source>
        <dbReference type="PROSITE" id="PS50893"/>
    </source>
</evidence>
<comment type="caution">
    <text evidence="14">The sequence shown here is derived from an EMBL/GenBank/DDBJ whole genome shotgun (WGS) entry which is preliminary data.</text>
</comment>
<organism evidence="14 15">
    <name type="scientific">Blepharisma stoltei</name>
    <dbReference type="NCBI Taxonomy" id="1481888"/>
    <lineage>
        <taxon>Eukaryota</taxon>
        <taxon>Sar</taxon>
        <taxon>Alveolata</taxon>
        <taxon>Ciliophora</taxon>
        <taxon>Postciliodesmatophora</taxon>
        <taxon>Heterotrichea</taxon>
        <taxon>Heterotrichida</taxon>
        <taxon>Blepharismidae</taxon>
        <taxon>Blepharisma</taxon>
    </lineage>
</organism>
<dbReference type="CDD" id="cd03244">
    <property type="entry name" value="ABCC_MRP_domain2"/>
    <property type="match status" value="1"/>
</dbReference>
<dbReference type="AlphaFoldDB" id="A0AAU9IQF6"/>
<feature type="transmembrane region" description="Helical" evidence="11">
    <location>
        <begin position="729"/>
        <end position="751"/>
    </location>
</feature>
<dbReference type="Pfam" id="PF00664">
    <property type="entry name" value="ABC_membrane"/>
    <property type="match status" value="2"/>
</dbReference>
<evidence type="ECO:0000256" key="10">
    <source>
        <dbReference type="SAM" id="MobiDB-lite"/>
    </source>
</evidence>
<dbReference type="Gene3D" id="3.40.50.300">
    <property type="entry name" value="P-loop containing nucleotide triphosphate hydrolases"/>
    <property type="match status" value="2"/>
</dbReference>
<dbReference type="FunFam" id="3.40.50.300:FF:000163">
    <property type="entry name" value="Multidrug resistance-associated protein member 4"/>
    <property type="match status" value="1"/>
</dbReference>
<dbReference type="CDD" id="cd18580">
    <property type="entry name" value="ABC_6TM_ABCC_D2"/>
    <property type="match status" value="1"/>
</dbReference>
<evidence type="ECO:0000256" key="8">
    <source>
        <dbReference type="ARBA" id="ARBA00022989"/>
    </source>
</evidence>
<dbReference type="GO" id="GO:0140359">
    <property type="term" value="F:ABC-type transporter activity"/>
    <property type="evidence" value="ECO:0007669"/>
    <property type="project" value="InterPro"/>
</dbReference>
<evidence type="ECO:0000256" key="3">
    <source>
        <dbReference type="ARBA" id="ARBA00022448"/>
    </source>
</evidence>
<evidence type="ECO:0000259" key="13">
    <source>
        <dbReference type="PROSITE" id="PS50929"/>
    </source>
</evidence>
<proteinExistence type="inferred from homology"/>
<keyword evidence="7" id="KW-0067">ATP-binding</keyword>
<feature type="transmembrane region" description="Helical" evidence="11">
    <location>
        <begin position="309"/>
        <end position="327"/>
    </location>
</feature>
<gene>
    <name evidence="14" type="ORF">BSTOLATCC_MIC17670</name>
</gene>
<feature type="domain" description="ABC transmembrane type-1" evidence="13">
    <location>
        <begin position="91"/>
        <end position="368"/>
    </location>
</feature>
<dbReference type="InterPro" id="IPR003593">
    <property type="entry name" value="AAA+_ATPase"/>
</dbReference>
<dbReference type="InterPro" id="IPR011527">
    <property type="entry name" value="ABC1_TM_dom"/>
</dbReference>
<dbReference type="InterPro" id="IPR050173">
    <property type="entry name" value="ABC_transporter_C-like"/>
</dbReference>
<dbReference type="SUPFAM" id="SSF90123">
    <property type="entry name" value="ABC transporter transmembrane region"/>
    <property type="match status" value="2"/>
</dbReference>
<feature type="transmembrane region" description="Helical" evidence="11">
    <location>
        <begin position="816"/>
        <end position="844"/>
    </location>
</feature>
<dbReference type="SMART" id="SM00382">
    <property type="entry name" value="AAA"/>
    <property type="match status" value="2"/>
</dbReference>
<feature type="transmembrane region" description="Helical" evidence="11">
    <location>
        <begin position="87"/>
        <end position="110"/>
    </location>
</feature>
<accession>A0AAU9IQF6</accession>
<feature type="domain" description="ABC transporter" evidence="12">
    <location>
        <begin position="1004"/>
        <end position="1238"/>
    </location>
</feature>
<feature type="transmembrane region" description="Helical" evidence="11">
    <location>
        <begin position="122"/>
        <end position="145"/>
    </location>
</feature>
<feature type="transmembrane region" description="Helical" evidence="11">
    <location>
        <begin position="191"/>
        <end position="218"/>
    </location>
</feature>
<evidence type="ECO:0000256" key="6">
    <source>
        <dbReference type="ARBA" id="ARBA00022741"/>
    </source>
</evidence>
<feature type="domain" description="ABC transmembrane type-1" evidence="13">
    <location>
        <begin position="691"/>
        <end position="934"/>
    </location>
</feature>
<keyword evidence="8 11" id="KW-1133">Transmembrane helix</keyword>
<dbReference type="GO" id="GO:0016887">
    <property type="term" value="F:ATP hydrolysis activity"/>
    <property type="evidence" value="ECO:0007669"/>
    <property type="project" value="InterPro"/>
</dbReference>
<dbReference type="GO" id="GO:0005524">
    <property type="term" value="F:ATP binding"/>
    <property type="evidence" value="ECO:0007669"/>
    <property type="project" value="UniProtKB-KW"/>
</dbReference>
<evidence type="ECO:0000313" key="14">
    <source>
        <dbReference type="EMBL" id="CAG9317046.1"/>
    </source>
</evidence>
<keyword evidence="6" id="KW-0547">Nucleotide-binding</keyword>
<keyword evidence="5" id="KW-0677">Repeat</keyword>
<dbReference type="PANTHER" id="PTHR24223:SF456">
    <property type="entry name" value="MULTIDRUG RESISTANCE-ASSOCIATED PROTEIN LETHAL(2)03659"/>
    <property type="match status" value="1"/>
</dbReference>
<dbReference type="EMBL" id="CAJZBQ010000017">
    <property type="protein sequence ID" value="CAG9317046.1"/>
    <property type="molecule type" value="Genomic_DNA"/>
</dbReference>
<dbReference type="InterPro" id="IPR027417">
    <property type="entry name" value="P-loop_NTPase"/>
</dbReference>
<sequence>MAEPKFGYDQGNFISDLWMFWAYSIIGFWNKNKPSQNNILKIPDRIKFEESLLALEKEWEKESKKEKPSLLRALIRTVWWEFTKHTFILNVGQALGLVQAVIMIFLINFFTDDDAEITEGLWLAACLAVAAILGVSLFALGAFYLRMLTIKVKSIVPYIIYKKVLNTSYEEITQKDFKGKMPNTIASDLEYFSGITTISIVMGCPFLFAGAFVIIGILMGWPGIIGLAILILQFPIAVVLSSLSSYYRMKSSAHGDKRIMMITNLIEGIRVVKLYGWEEPFLRLVYGERKKEISELHKEYDVTAVNNSFGVSGIGIVLLVTFALYVHSGNELEVSSVFCVVAVMFIIYALLIKTGVIAAYNAATIILSFERLTQILMTDEKKIDEKNQQNPDSEDPVSVEKASFSYKSKKEALTEEDELIEKDVEDKEVLSGIDFKLKKGELLIVVGQVGSGKTSLLLGLLDEIFLVSGKVDLNGKISYAGQEPWILSGTIRENIIMDNEYKEELYREIVTLCRLDKDFDQFLNKDETSIGDHGITLSGGQKARISLARVLYSSRDIVLLDDPLSAVDSEVSSYIFKNCIKDYLKNKTVILVTHQIHLISEADKLLILNHGKQLFFGTYQEFQERDDIGDFIGELKKVKSEDAKEIDYSVYIKGADKGEAVPGLSEEEKDLPPITLKTYHQFFMYGYKYNILIVAMMLLLVVTQVSSILVLYWLTIWSSQSESEQEDTYYVWFYAVIIGVCFLCSFLRCWALNYAMTIAGKNLHNKALESIVKTETVFFDKNQTGRMINRFSKDTFMIDEMLHTMFYYFVNQAFDIWGTLISIAILVPPAAGLVFIYLLVAIWFSKLILPIVKDLGAYALASKSPILSLANATLHGIATIRTHQMQNKFLKDMKKNLEWNFRCEFSRDIPFRFYQLYMELFVVLLAAMTAFILVPWKDFISEDLAGLCICFLVLAMQPTTSWGDSMIEVEILMISPQRLMEYADMKPEGEFDTEKPFKITNGKIEFQDLCMRYREGYPYALRDLNITIEAGQKVGIVGRTGSGKSSIMNVLFRLVNPASGTILIDDQDYRNVGLHQLRKQMSVIPQSPIIFMASFRDNIDPFHEHTDEEILNICKQSDIYEAVNAMPDKLNTVLSGSECGLSAGEKQLVCLARALIRHSKIVMMDEATANVDPKTDRIVHEKIKTMFAESTMLIVAHRLRTIIDVDMIIMMEEGTCKERGSPKELASVENSLFRNLILHTGPQESKYLMEKLRIS</sequence>
<dbReference type="Proteomes" id="UP001162131">
    <property type="component" value="Unassembled WGS sequence"/>
</dbReference>
<dbReference type="InterPro" id="IPR017871">
    <property type="entry name" value="ABC_transporter-like_CS"/>
</dbReference>
<feature type="region of interest" description="Disordered" evidence="10">
    <location>
        <begin position="383"/>
        <end position="403"/>
    </location>
</feature>
<evidence type="ECO:0000256" key="4">
    <source>
        <dbReference type="ARBA" id="ARBA00022692"/>
    </source>
</evidence>
<evidence type="ECO:0000256" key="1">
    <source>
        <dbReference type="ARBA" id="ARBA00004141"/>
    </source>
</evidence>
<feature type="transmembrane region" description="Helical" evidence="11">
    <location>
        <begin position="916"/>
        <end position="936"/>
    </location>
</feature>
<dbReference type="InterPro" id="IPR003439">
    <property type="entry name" value="ABC_transporter-like_ATP-bd"/>
</dbReference>
<evidence type="ECO:0000256" key="11">
    <source>
        <dbReference type="SAM" id="Phobius"/>
    </source>
</evidence>
<reference evidence="14" key="1">
    <citation type="submission" date="2021-09" db="EMBL/GenBank/DDBJ databases">
        <authorList>
            <consortium name="AG Swart"/>
            <person name="Singh M."/>
            <person name="Singh A."/>
            <person name="Seah K."/>
            <person name="Emmerich C."/>
        </authorList>
    </citation>
    <scope>NUCLEOTIDE SEQUENCE</scope>
    <source>
        <strain evidence="14">ATCC30299</strain>
    </source>
</reference>
<feature type="transmembrane region" description="Helical" evidence="11">
    <location>
        <begin position="691"/>
        <end position="717"/>
    </location>
</feature>
<feature type="domain" description="ABC transporter" evidence="12">
    <location>
        <begin position="414"/>
        <end position="635"/>
    </location>
</feature>
<dbReference type="PROSITE" id="PS50893">
    <property type="entry name" value="ABC_TRANSPORTER_2"/>
    <property type="match status" value="2"/>
</dbReference>
<dbReference type="FunFam" id="3.40.50.300:FF:000973">
    <property type="entry name" value="Multidrug resistance-associated protein 4"/>
    <property type="match status" value="1"/>
</dbReference>
<keyword evidence="3" id="KW-0813">Transport</keyword>
<dbReference type="Pfam" id="PF00005">
    <property type="entry name" value="ABC_tran"/>
    <property type="match status" value="2"/>
</dbReference>
<dbReference type="PROSITE" id="PS00211">
    <property type="entry name" value="ABC_TRANSPORTER_1"/>
    <property type="match status" value="2"/>
</dbReference>
<dbReference type="CDD" id="cd03250">
    <property type="entry name" value="ABCC_MRP_domain1"/>
    <property type="match status" value="1"/>
</dbReference>
<dbReference type="Gene3D" id="1.20.1560.10">
    <property type="entry name" value="ABC transporter type 1, transmembrane domain"/>
    <property type="match status" value="2"/>
</dbReference>
<dbReference type="CDD" id="cd18579">
    <property type="entry name" value="ABC_6TM_ABCC_D1"/>
    <property type="match status" value="1"/>
</dbReference>
<name>A0AAU9IQF6_9CILI</name>
<evidence type="ECO:0000313" key="15">
    <source>
        <dbReference type="Proteomes" id="UP001162131"/>
    </source>
</evidence>
<dbReference type="GO" id="GO:0016020">
    <property type="term" value="C:membrane"/>
    <property type="evidence" value="ECO:0007669"/>
    <property type="project" value="UniProtKB-SubCell"/>
</dbReference>
<keyword evidence="9 11" id="KW-0472">Membrane</keyword>
<feature type="transmembrane region" description="Helical" evidence="11">
    <location>
        <begin position="224"/>
        <end position="247"/>
    </location>
</feature>
<dbReference type="PROSITE" id="PS50929">
    <property type="entry name" value="ABC_TM1F"/>
    <property type="match status" value="2"/>
</dbReference>
<comment type="subcellular location">
    <subcellularLocation>
        <location evidence="1">Membrane</location>
        <topology evidence="1">Multi-pass membrane protein</topology>
    </subcellularLocation>
</comment>
<keyword evidence="4 11" id="KW-0812">Transmembrane</keyword>
<dbReference type="InterPro" id="IPR044746">
    <property type="entry name" value="ABCC_6TM_D1"/>
</dbReference>
<evidence type="ECO:0000256" key="2">
    <source>
        <dbReference type="ARBA" id="ARBA00009726"/>
    </source>
</evidence>
<keyword evidence="15" id="KW-1185">Reference proteome</keyword>
<evidence type="ECO:0000256" key="9">
    <source>
        <dbReference type="ARBA" id="ARBA00023136"/>
    </source>
</evidence>